<evidence type="ECO:0000313" key="2">
    <source>
        <dbReference type="EMBL" id="CNU55215.1"/>
    </source>
</evidence>
<organism evidence="2 4">
    <name type="scientific">Salmonella enterica subsp. enterica serovar Bovismorbificans</name>
    <dbReference type="NCBI Taxonomy" id="58097"/>
    <lineage>
        <taxon>Bacteria</taxon>
        <taxon>Pseudomonadati</taxon>
        <taxon>Pseudomonadota</taxon>
        <taxon>Gammaproteobacteria</taxon>
        <taxon>Enterobacterales</taxon>
        <taxon>Enterobacteriaceae</taxon>
        <taxon>Salmonella</taxon>
    </lineage>
</organism>
<sequence length="186" mass="20885">MNFTGFAIVDFGALAEVYPHGNDGTFFDNDAFHDFRTRANKAVVFNDGRVSLQRLQYAADTHAAGKVNIFTNLRAGTHRRPGVNHGAFVNVGADVNVRRHQHGVAGDKCALTNGRRRNDAEAFFLKTRFVVISEFHRDFIEVAAFRTVDNLVIVNTEREQNRFLQPLVSDPLTVDFFCDTQRAGIK</sequence>
<evidence type="ECO:0000313" key="4">
    <source>
        <dbReference type="Proteomes" id="UP000041314"/>
    </source>
</evidence>
<dbReference type="Proteomes" id="UP000041314">
    <property type="component" value="Unassembled WGS sequence"/>
</dbReference>
<dbReference type="Proteomes" id="UP000039541">
    <property type="component" value="Unassembled WGS sequence"/>
</dbReference>
<dbReference type="AntiFam" id="ANF00151">
    <property type="entry name" value="Shadow ORF (opposite dapD)"/>
</dbReference>
<accession>A0A655DBD5</accession>
<protein>
    <submittedName>
        <fullName evidence="2">Uncharacterized protein</fullName>
    </submittedName>
</protein>
<dbReference type="EMBL" id="CQPA01000026">
    <property type="protein sequence ID" value="CNU55215.1"/>
    <property type="molecule type" value="Genomic_DNA"/>
</dbReference>
<dbReference type="EMBL" id="CQPC01000025">
    <property type="protein sequence ID" value="CNU20772.1"/>
    <property type="molecule type" value="Genomic_DNA"/>
</dbReference>
<gene>
    <name evidence="2" type="ORF">ERS008198_03038</name>
    <name evidence="1" type="ORF">ERS008202_02177</name>
</gene>
<evidence type="ECO:0000313" key="1">
    <source>
        <dbReference type="EMBL" id="CNU20772.1"/>
    </source>
</evidence>
<reference evidence="3 4" key="1">
    <citation type="submission" date="2015-03" db="EMBL/GenBank/DDBJ databases">
        <authorList>
            <consortium name="Pathogen Informatics"/>
        </authorList>
    </citation>
    <scope>NUCLEOTIDE SEQUENCE [LARGE SCALE GENOMIC DNA]</scope>
    <source>
        <strain evidence="1 3">3476</strain>
        <strain evidence="2 4">A1104</strain>
    </source>
</reference>
<name>A0A655DBD5_SALET</name>
<dbReference type="AlphaFoldDB" id="A0A655DBD5"/>
<proteinExistence type="predicted"/>
<evidence type="ECO:0000313" key="3">
    <source>
        <dbReference type="Proteomes" id="UP000039541"/>
    </source>
</evidence>